<dbReference type="Pfam" id="PF00129">
    <property type="entry name" value="MHC_I"/>
    <property type="match status" value="1"/>
</dbReference>
<dbReference type="Gene3D" id="3.30.500.10">
    <property type="entry name" value="MHC class I-like antigen recognition-like"/>
    <property type="match status" value="1"/>
</dbReference>
<dbReference type="SUPFAM" id="SSF54452">
    <property type="entry name" value="MHC antigen-recognition domain"/>
    <property type="match status" value="1"/>
</dbReference>
<dbReference type="Proteomes" id="UP000694680">
    <property type="component" value="Chromosome 11"/>
</dbReference>
<feature type="domain" description="MHC class I-like antigen recognition-like" evidence="2">
    <location>
        <begin position="23"/>
        <end position="106"/>
    </location>
</feature>
<reference evidence="3" key="1">
    <citation type="submission" date="2020-06" db="EMBL/GenBank/DDBJ databases">
        <authorList>
            <consortium name="Wellcome Sanger Institute Data Sharing"/>
        </authorList>
    </citation>
    <scope>NUCLEOTIDE SEQUENCE [LARGE SCALE GENOMIC DNA]</scope>
</reference>
<accession>A0A8C5GSP0</accession>
<dbReference type="PANTHER" id="PTHR16675:SF237">
    <property type="entry name" value="MHC CLASS I ANTIGEN TRANSCRIPT VARIANT 1-RELATED"/>
    <property type="match status" value="1"/>
</dbReference>
<organism evidence="3 4">
    <name type="scientific">Gouania willdenowi</name>
    <name type="common">Blunt-snouted clingfish</name>
    <name type="synonym">Lepadogaster willdenowi</name>
    <dbReference type="NCBI Taxonomy" id="441366"/>
    <lineage>
        <taxon>Eukaryota</taxon>
        <taxon>Metazoa</taxon>
        <taxon>Chordata</taxon>
        <taxon>Craniata</taxon>
        <taxon>Vertebrata</taxon>
        <taxon>Euteleostomi</taxon>
        <taxon>Actinopterygii</taxon>
        <taxon>Neopterygii</taxon>
        <taxon>Teleostei</taxon>
        <taxon>Neoteleostei</taxon>
        <taxon>Acanthomorphata</taxon>
        <taxon>Ovalentaria</taxon>
        <taxon>Blenniimorphae</taxon>
        <taxon>Blenniiformes</taxon>
        <taxon>Gobiesocoidei</taxon>
        <taxon>Gobiesocidae</taxon>
        <taxon>Gobiesocinae</taxon>
        <taxon>Gouania</taxon>
    </lineage>
</organism>
<dbReference type="Ensembl" id="ENSGWIT00000037430.1">
    <property type="protein sequence ID" value="ENSGWIP00000034340.1"/>
    <property type="gene ID" value="ENSGWIG00000017759.1"/>
</dbReference>
<evidence type="ECO:0000259" key="2">
    <source>
        <dbReference type="Pfam" id="PF00129"/>
    </source>
</evidence>
<name>A0A8C5GSP0_GOUWI</name>
<protein>
    <recommendedName>
        <fullName evidence="2">MHC class I-like antigen recognition-like domain-containing protein</fullName>
    </recommendedName>
</protein>
<dbReference type="GO" id="GO:0005615">
    <property type="term" value="C:extracellular space"/>
    <property type="evidence" value="ECO:0007669"/>
    <property type="project" value="TreeGrafter"/>
</dbReference>
<evidence type="ECO:0000256" key="1">
    <source>
        <dbReference type="ARBA" id="ARBA00023180"/>
    </source>
</evidence>
<reference evidence="3" key="3">
    <citation type="submission" date="2025-09" db="UniProtKB">
        <authorList>
            <consortium name="Ensembl"/>
        </authorList>
    </citation>
    <scope>IDENTIFICATION</scope>
</reference>
<dbReference type="InterPro" id="IPR050208">
    <property type="entry name" value="MHC_class-I_related"/>
</dbReference>
<evidence type="ECO:0000313" key="3">
    <source>
        <dbReference type="Ensembl" id="ENSGWIP00000034340.1"/>
    </source>
</evidence>
<dbReference type="AlphaFoldDB" id="A0A8C5GSP0"/>
<evidence type="ECO:0000313" key="4">
    <source>
        <dbReference type="Proteomes" id="UP000694680"/>
    </source>
</evidence>
<keyword evidence="4" id="KW-1185">Reference proteome</keyword>
<dbReference type="GO" id="GO:0006955">
    <property type="term" value="P:immune response"/>
    <property type="evidence" value="ECO:0007669"/>
    <property type="project" value="TreeGrafter"/>
</dbReference>
<reference evidence="3" key="2">
    <citation type="submission" date="2025-08" db="UniProtKB">
        <authorList>
            <consortium name="Ensembl"/>
        </authorList>
    </citation>
    <scope>IDENTIFICATION</scope>
</reference>
<dbReference type="PANTHER" id="PTHR16675">
    <property type="entry name" value="MHC CLASS I-RELATED"/>
    <property type="match status" value="1"/>
</dbReference>
<proteinExistence type="predicted"/>
<dbReference type="InterPro" id="IPR011162">
    <property type="entry name" value="MHC_I/II-like_Ag-recog"/>
</dbReference>
<dbReference type="InterPro" id="IPR011161">
    <property type="entry name" value="MHC_I-like_Ag-recog"/>
</dbReference>
<keyword evidence="1" id="KW-0325">Glycoprotein</keyword>
<dbReference type="GO" id="GO:0009897">
    <property type="term" value="C:external side of plasma membrane"/>
    <property type="evidence" value="ECO:0007669"/>
    <property type="project" value="TreeGrafter"/>
</dbReference>
<sequence>MSGPLTAEHCKSELMTLFFTVLHNLRYFSTASSDVPNFPEFVVVGYVDDVQIIHYDSNSRTAVPKQDWMKEITDQQFWKEETWRAMGDQKMFKDNLETLKQSFNQTGGLLKFSCSF</sequence>
<dbReference type="InterPro" id="IPR037055">
    <property type="entry name" value="MHC_I-like_Ag-recog_sf"/>
</dbReference>